<dbReference type="EMBL" id="JAIWYP010000008">
    <property type="protein sequence ID" value="KAH3781723.1"/>
    <property type="molecule type" value="Genomic_DNA"/>
</dbReference>
<reference evidence="1" key="1">
    <citation type="journal article" date="2019" name="bioRxiv">
        <title>The Genome of the Zebra Mussel, Dreissena polymorpha: A Resource for Invasive Species Research.</title>
        <authorList>
            <person name="McCartney M.A."/>
            <person name="Auch B."/>
            <person name="Kono T."/>
            <person name="Mallez S."/>
            <person name="Zhang Y."/>
            <person name="Obille A."/>
            <person name="Becker A."/>
            <person name="Abrahante J.E."/>
            <person name="Garbe J."/>
            <person name="Badalamenti J.P."/>
            <person name="Herman A."/>
            <person name="Mangelson H."/>
            <person name="Liachko I."/>
            <person name="Sullivan S."/>
            <person name="Sone E.D."/>
            <person name="Koren S."/>
            <person name="Silverstein K.A.T."/>
            <person name="Beckman K.B."/>
            <person name="Gohl D.M."/>
        </authorList>
    </citation>
    <scope>NUCLEOTIDE SEQUENCE</scope>
    <source>
        <strain evidence="1">Duluth1</strain>
        <tissue evidence="1">Whole animal</tissue>
    </source>
</reference>
<dbReference type="AlphaFoldDB" id="A0A9D4EM00"/>
<gene>
    <name evidence="1" type="ORF">DPMN_159627</name>
</gene>
<keyword evidence="2" id="KW-1185">Reference proteome</keyword>
<organism evidence="1 2">
    <name type="scientific">Dreissena polymorpha</name>
    <name type="common">Zebra mussel</name>
    <name type="synonym">Mytilus polymorpha</name>
    <dbReference type="NCBI Taxonomy" id="45954"/>
    <lineage>
        <taxon>Eukaryota</taxon>
        <taxon>Metazoa</taxon>
        <taxon>Spiralia</taxon>
        <taxon>Lophotrochozoa</taxon>
        <taxon>Mollusca</taxon>
        <taxon>Bivalvia</taxon>
        <taxon>Autobranchia</taxon>
        <taxon>Heteroconchia</taxon>
        <taxon>Euheterodonta</taxon>
        <taxon>Imparidentia</taxon>
        <taxon>Neoheterodontei</taxon>
        <taxon>Myida</taxon>
        <taxon>Dreissenoidea</taxon>
        <taxon>Dreissenidae</taxon>
        <taxon>Dreissena</taxon>
    </lineage>
</organism>
<sequence>MAQEHAKDYVDAVMSSQPVRVATPISNRKRHRSAKYAQLYMQKKARSLEDKQLLHTKRTLYTDSSQHDSVDTTSAISTNAGAEGMLILITKLDDLSGEMQSVKHIVNSKLTS</sequence>
<proteinExistence type="predicted"/>
<evidence type="ECO:0000313" key="1">
    <source>
        <dbReference type="EMBL" id="KAH3781723.1"/>
    </source>
</evidence>
<comment type="caution">
    <text evidence="1">The sequence shown here is derived from an EMBL/GenBank/DDBJ whole genome shotgun (WGS) entry which is preliminary data.</text>
</comment>
<reference evidence="1" key="2">
    <citation type="submission" date="2020-11" db="EMBL/GenBank/DDBJ databases">
        <authorList>
            <person name="McCartney M.A."/>
            <person name="Auch B."/>
            <person name="Kono T."/>
            <person name="Mallez S."/>
            <person name="Becker A."/>
            <person name="Gohl D.M."/>
            <person name="Silverstein K.A.T."/>
            <person name="Koren S."/>
            <person name="Bechman K.B."/>
            <person name="Herman A."/>
            <person name="Abrahante J.E."/>
            <person name="Garbe J."/>
        </authorList>
    </citation>
    <scope>NUCLEOTIDE SEQUENCE</scope>
    <source>
        <strain evidence="1">Duluth1</strain>
        <tissue evidence="1">Whole animal</tissue>
    </source>
</reference>
<protein>
    <submittedName>
        <fullName evidence="1">Uncharacterized protein</fullName>
    </submittedName>
</protein>
<name>A0A9D4EM00_DREPO</name>
<evidence type="ECO:0000313" key="2">
    <source>
        <dbReference type="Proteomes" id="UP000828390"/>
    </source>
</evidence>
<dbReference type="Proteomes" id="UP000828390">
    <property type="component" value="Unassembled WGS sequence"/>
</dbReference>
<accession>A0A9D4EM00</accession>